<dbReference type="InterPro" id="IPR048015">
    <property type="entry name" value="NTP-PPase_MazG-like_N"/>
</dbReference>
<sequence length="274" mass="31848">MNSSDGVEIYTAEPKEQELSLLPLKKIMECLRSSKGCQFDKKQTHNTLKPYLLEECYEVIDAIENSTPEDLTEELGDLLLQVIFHTQIGEEQGELTLNEVLKNLEKKLIRRHPHVFTGPYSKKNDIPTWEEIKQKEKNNKDKQKSIMDGIPQGASALFKAEKVQKKASECGFDWEASLGAYEKVKEELQELYDAYLDGYWENIEEELGDVFFSLVNLARFMNVSSEVALEKTVSKFIRRFIYIEQKITEKNDKIENFSLKELDDYWEEAKKRGV</sequence>
<dbReference type="GO" id="GO:0006203">
    <property type="term" value="P:dGTP catabolic process"/>
    <property type="evidence" value="ECO:0007669"/>
    <property type="project" value="TreeGrafter"/>
</dbReference>
<protein>
    <submittedName>
        <fullName evidence="2">Nucleoside triphosphate pyrophosphohydrolase</fullName>
    </submittedName>
</protein>
<dbReference type="GO" id="GO:0046047">
    <property type="term" value="P:TTP catabolic process"/>
    <property type="evidence" value="ECO:0007669"/>
    <property type="project" value="TreeGrafter"/>
</dbReference>
<dbReference type="PANTHER" id="PTHR30522:SF0">
    <property type="entry name" value="NUCLEOSIDE TRIPHOSPHATE PYROPHOSPHOHYDROLASE"/>
    <property type="match status" value="1"/>
</dbReference>
<dbReference type="NCBIfam" id="TIGR00444">
    <property type="entry name" value="mazG"/>
    <property type="match status" value="1"/>
</dbReference>
<dbReference type="GO" id="GO:0046081">
    <property type="term" value="P:dUTP catabolic process"/>
    <property type="evidence" value="ECO:0007669"/>
    <property type="project" value="TreeGrafter"/>
</dbReference>
<proteinExistence type="predicted"/>
<gene>
    <name evidence="2" type="ORF">CDO51_12645</name>
</gene>
<dbReference type="GO" id="GO:0046052">
    <property type="term" value="P:UTP catabolic process"/>
    <property type="evidence" value="ECO:0007669"/>
    <property type="project" value="TreeGrafter"/>
</dbReference>
<dbReference type="Pfam" id="PF03819">
    <property type="entry name" value="MazG"/>
    <property type="match status" value="2"/>
</dbReference>
<dbReference type="FunFam" id="1.10.287.1080:FF:000003">
    <property type="entry name" value="Nucleoside triphosphate pyrophosphohydrolase"/>
    <property type="match status" value="1"/>
</dbReference>
<dbReference type="PANTHER" id="PTHR30522">
    <property type="entry name" value="NUCLEOSIDE TRIPHOSPHATE PYROPHOSPHOHYDROLASE"/>
    <property type="match status" value="1"/>
</dbReference>
<keyword evidence="2" id="KW-0378">Hydrolase</keyword>
<accession>A0A226BVB8</accession>
<evidence type="ECO:0000313" key="2">
    <source>
        <dbReference type="EMBL" id="OWZ82702.1"/>
    </source>
</evidence>
<dbReference type="Gene3D" id="1.10.287.1080">
    <property type="entry name" value="MazG-like"/>
    <property type="match status" value="2"/>
</dbReference>
<name>A0A226BVB8_9FIRM</name>
<feature type="domain" description="NTP pyrophosphohydrolase MazG-like" evidence="1">
    <location>
        <begin position="183"/>
        <end position="239"/>
    </location>
</feature>
<organism evidence="2 3">
    <name type="scientific">Natranaerobius trueperi</name>
    <dbReference type="NCBI Taxonomy" id="759412"/>
    <lineage>
        <taxon>Bacteria</taxon>
        <taxon>Bacillati</taxon>
        <taxon>Bacillota</taxon>
        <taxon>Clostridia</taxon>
        <taxon>Natranaerobiales</taxon>
        <taxon>Natranaerobiaceae</taxon>
        <taxon>Natranaerobius</taxon>
    </lineage>
</organism>
<keyword evidence="3" id="KW-1185">Reference proteome</keyword>
<dbReference type="NCBIfam" id="NF007113">
    <property type="entry name" value="PRK09562.1"/>
    <property type="match status" value="1"/>
</dbReference>
<feature type="domain" description="NTP pyrophosphohydrolase MazG-like" evidence="1">
    <location>
        <begin position="43"/>
        <end position="116"/>
    </location>
</feature>
<dbReference type="SUPFAM" id="SSF101386">
    <property type="entry name" value="all-alpha NTP pyrophosphatases"/>
    <property type="match status" value="2"/>
</dbReference>
<dbReference type="GO" id="GO:0046061">
    <property type="term" value="P:dATP catabolic process"/>
    <property type="evidence" value="ECO:0007669"/>
    <property type="project" value="TreeGrafter"/>
</dbReference>
<dbReference type="OrthoDB" id="9808939at2"/>
<dbReference type="GO" id="GO:0006950">
    <property type="term" value="P:response to stress"/>
    <property type="evidence" value="ECO:0007669"/>
    <property type="project" value="UniProtKB-ARBA"/>
</dbReference>
<dbReference type="InterPro" id="IPR004518">
    <property type="entry name" value="MazG-like_dom"/>
</dbReference>
<dbReference type="GO" id="GO:0047429">
    <property type="term" value="F:nucleoside triphosphate diphosphatase activity"/>
    <property type="evidence" value="ECO:0007669"/>
    <property type="project" value="InterPro"/>
</dbReference>
<dbReference type="InterPro" id="IPR048011">
    <property type="entry name" value="NTP-PPase_MazG-like_C"/>
</dbReference>
<dbReference type="CDD" id="cd11528">
    <property type="entry name" value="NTP-PPase_MazG_Nterm"/>
    <property type="match status" value="1"/>
</dbReference>
<evidence type="ECO:0000313" key="3">
    <source>
        <dbReference type="Proteomes" id="UP000214588"/>
    </source>
</evidence>
<dbReference type="Proteomes" id="UP000214588">
    <property type="component" value="Unassembled WGS sequence"/>
</dbReference>
<dbReference type="CDD" id="cd11529">
    <property type="entry name" value="NTP-PPase_MazG_Cterm"/>
    <property type="match status" value="1"/>
</dbReference>
<dbReference type="GO" id="GO:0046076">
    <property type="term" value="P:dTTP catabolic process"/>
    <property type="evidence" value="ECO:0007669"/>
    <property type="project" value="TreeGrafter"/>
</dbReference>
<evidence type="ECO:0000259" key="1">
    <source>
        <dbReference type="Pfam" id="PF03819"/>
    </source>
</evidence>
<dbReference type="EMBL" id="NIQC01000049">
    <property type="protein sequence ID" value="OWZ82702.1"/>
    <property type="molecule type" value="Genomic_DNA"/>
</dbReference>
<dbReference type="FunFam" id="1.10.287.1080:FF:000001">
    <property type="entry name" value="Nucleoside triphosphate pyrophosphohydrolase"/>
    <property type="match status" value="1"/>
</dbReference>
<dbReference type="AlphaFoldDB" id="A0A226BVB8"/>
<reference evidence="2 3" key="1">
    <citation type="submission" date="2017-06" db="EMBL/GenBank/DDBJ databases">
        <title>Draft Genome Sequence of Natranaerobius trueperi halophilic, alkalithermophilic bacteria from soda lakes.</title>
        <authorList>
            <person name="Zhao B."/>
        </authorList>
    </citation>
    <scope>NUCLEOTIDE SEQUENCE [LARGE SCALE GENOMIC DNA]</scope>
    <source>
        <strain evidence="2 3">DSM 18760</strain>
    </source>
</reference>
<dbReference type="InterPro" id="IPR011551">
    <property type="entry name" value="NTP_PyrPHydrolase_MazG"/>
</dbReference>
<comment type="caution">
    <text evidence="2">The sequence shown here is derived from an EMBL/GenBank/DDBJ whole genome shotgun (WGS) entry which is preliminary data.</text>
</comment>